<dbReference type="PANTHER" id="PTHR24148">
    <property type="entry name" value="ANKYRIN REPEAT DOMAIN-CONTAINING PROTEIN 39 HOMOLOG-RELATED"/>
    <property type="match status" value="1"/>
</dbReference>
<organism evidence="2 3">
    <name type="scientific">Colletotrichum incanum</name>
    <name type="common">Soybean anthracnose fungus</name>
    <dbReference type="NCBI Taxonomy" id="1573173"/>
    <lineage>
        <taxon>Eukaryota</taxon>
        <taxon>Fungi</taxon>
        <taxon>Dikarya</taxon>
        <taxon>Ascomycota</taxon>
        <taxon>Pezizomycotina</taxon>
        <taxon>Sordariomycetes</taxon>
        <taxon>Hypocreomycetidae</taxon>
        <taxon>Glomerellales</taxon>
        <taxon>Glomerellaceae</taxon>
        <taxon>Colletotrichum</taxon>
        <taxon>Colletotrichum spaethianum species complex</taxon>
    </lineage>
</organism>
<evidence type="ECO:0000259" key="1">
    <source>
        <dbReference type="Pfam" id="PF06985"/>
    </source>
</evidence>
<dbReference type="Pfam" id="PF06985">
    <property type="entry name" value="HET"/>
    <property type="match status" value="1"/>
</dbReference>
<dbReference type="PANTHER" id="PTHR24148:SF73">
    <property type="entry name" value="HET DOMAIN PROTEIN (AFU_ORTHOLOGUE AFUA_8G01020)"/>
    <property type="match status" value="1"/>
</dbReference>
<dbReference type="EMBL" id="LFIW01000566">
    <property type="protein sequence ID" value="KZL85833.1"/>
    <property type="molecule type" value="Genomic_DNA"/>
</dbReference>
<dbReference type="STRING" id="1573173.A0A162NDJ8"/>
<dbReference type="Proteomes" id="UP000076584">
    <property type="component" value="Unassembled WGS sequence"/>
</dbReference>
<dbReference type="InterPro" id="IPR052895">
    <property type="entry name" value="HetReg/Transcr_Mod"/>
</dbReference>
<accession>A0A162NDJ8</accession>
<reference evidence="2 3" key="1">
    <citation type="submission" date="2015-06" db="EMBL/GenBank/DDBJ databases">
        <title>Survival trade-offs in plant roots during colonization by closely related pathogenic and mutualistic fungi.</title>
        <authorList>
            <person name="Hacquard S."/>
            <person name="Kracher B."/>
            <person name="Hiruma K."/>
            <person name="Weinman A."/>
            <person name="Muench P."/>
            <person name="Garrido Oter R."/>
            <person name="Ver Loren van Themaat E."/>
            <person name="Dallerey J.-F."/>
            <person name="Damm U."/>
            <person name="Henrissat B."/>
            <person name="Lespinet O."/>
            <person name="Thon M."/>
            <person name="Kemen E."/>
            <person name="McHardy A.C."/>
            <person name="Schulze-Lefert P."/>
            <person name="O'Connell R.J."/>
        </authorList>
    </citation>
    <scope>NUCLEOTIDE SEQUENCE [LARGE SCALE GENOMIC DNA]</scope>
    <source>
        <strain evidence="2 3">MAFF 238704</strain>
    </source>
</reference>
<proteinExistence type="predicted"/>
<sequence>MSQFEVFRYEVLSDPEREFRLLKILRSGEARADSISCELTTWPIQAAPTYQAISYTWGDSSTTRSITINGHQSLIRENCFYALMQAYSSPPHGKDDCYFWVDSICINQQDAEKNNQVKIMSTIYQNAANVLACVGEAADDSSFLCGILNRHATDLLRCSKKWRIDESIDDLFHQLRVNRKLGLGSADQRKKLFTAFFSFLKRPYFTRVWIMQELFMGKNISVCCGQDVVPFQTLDGLRIVIFQFGFRKKLPGLWTDVKLAFRIFKWARRWGVHELTDLLLSDLLAQPHMEVATHSSADLLPLGKAASMTLGLGCLDPRDNVYALSALIDWGEVKAVEPDYTITEFDLALRTFHKLAELELMGGSPEYHDPRVQLIPALGLNTQTPEVAEALRKRRCLEDVIGSVEASTETTSVLKKQSMFWLAWRIIYDDSLGWRLECKRPAPADPSFDKSVHHKSPPVIHLRSEYVQASVYLPPCVQSGDVLLVQGRFTTSLGSDEWLGLVARLHTDSAESSRRSIVGKAIVEGDLGEVLGNQIDTYFGYVFFDPEDLIVLTAAEQQHRSWEEVSEADRELYLKTRYRQSRVSNEEQSQFVDQLAIYDRIPPEGFD</sequence>
<comment type="caution">
    <text evidence="2">The sequence shown here is derived from an EMBL/GenBank/DDBJ whole genome shotgun (WGS) entry which is preliminary data.</text>
</comment>
<dbReference type="InterPro" id="IPR010730">
    <property type="entry name" value="HET"/>
</dbReference>
<dbReference type="AlphaFoldDB" id="A0A162NDJ8"/>
<protein>
    <submittedName>
        <fullName evidence="2">Heterokaryon incompatibility protein or allele</fullName>
    </submittedName>
</protein>
<evidence type="ECO:0000313" key="2">
    <source>
        <dbReference type="EMBL" id="KZL85833.1"/>
    </source>
</evidence>
<evidence type="ECO:0000313" key="3">
    <source>
        <dbReference type="Proteomes" id="UP000076584"/>
    </source>
</evidence>
<feature type="domain" description="Heterokaryon incompatibility" evidence="1">
    <location>
        <begin position="50"/>
        <end position="213"/>
    </location>
</feature>
<name>A0A162NDJ8_COLIC</name>
<gene>
    <name evidence="2" type="ORF">CI238_05775</name>
</gene>
<keyword evidence="3" id="KW-1185">Reference proteome</keyword>